<keyword evidence="5" id="KW-1185">Reference proteome</keyword>
<dbReference type="InterPro" id="IPR033433">
    <property type="entry name" value="GtaA_N"/>
</dbReference>
<proteinExistence type="predicted"/>
<feature type="domain" description="Glutaminase A central" evidence="2">
    <location>
        <begin position="708"/>
        <end position="755"/>
    </location>
</feature>
<dbReference type="EMBL" id="WVTA01000018">
    <property type="protein sequence ID" value="KAK3197497.1"/>
    <property type="molecule type" value="Genomic_DNA"/>
</dbReference>
<feature type="chain" id="PRO_5042910021" description="Glutaminase A" evidence="1">
    <location>
        <begin position="20"/>
        <end position="758"/>
    </location>
</feature>
<comment type="caution">
    <text evidence="4">The sequence shown here is derived from an EMBL/GenBank/DDBJ whole genome shotgun (WGS) entry which is preliminary data.</text>
</comment>
<dbReference type="PANTHER" id="PTHR31987:SF12">
    <property type="entry name" value="PUTATIVE (AFU_ORTHOLOGUE AFUA_3G10910)-RELATED"/>
    <property type="match status" value="1"/>
</dbReference>
<evidence type="ECO:0000256" key="1">
    <source>
        <dbReference type="SAM" id="SignalP"/>
    </source>
</evidence>
<evidence type="ECO:0000313" key="4">
    <source>
        <dbReference type="EMBL" id="KAK3197497.1"/>
    </source>
</evidence>
<accession>A0AAN6LPM9</accession>
<dbReference type="PANTHER" id="PTHR31987">
    <property type="entry name" value="GLUTAMINASE A-RELATED"/>
    <property type="match status" value="1"/>
</dbReference>
<dbReference type="Proteomes" id="UP001280581">
    <property type="component" value="Unassembled WGS sequence"/>
</dbReference>
<name>A0AAN6LPM9_9PLEO</name>
<feature type="signal peptide" evidence="1">
    <location>
        <begin position="1"/>
        <end position="19"/>
    </location>
</feature>
<keyword evidence="1" id="KW-0732">Signal</keyword>
<evidence type="ECO:0000259" key="3">
    <source>
        <dbReference type="Pfam" id="PF17168"/>
    </source>
</evidence>
<feature type="domain" description="Glutaminase A central" evidence="2">
    <location>
        <begin position="360"/>
        <end position="487"/>
    </location>
</feature>
<feature type="domain" description="Glutaminase A N-terminal" evidence="3">
    <location>
        <begin position="127"/>
        <end position="352"/>
    </location>
</feature>
<evidence type="ECO:0000259" key="2">
    <source>
        <dbReference type="Pfam" id="PF16335"/>
    </source>
</evidence>
<dbReference type="Pfam" id="PF17168">
    <property type="entry name" value="DUF5127"/>
    <property type="match status" value="1"/>
</dbReference>
<dbReference type="InterPro" id="IPR052743">
    <property type="entry name" value="Glutaminase_GtaA"/>
</dbReference>
<dbReference type="InterPro" id="IPR032514">
    <property type="entry name" value="GtaA_central"/>
</dbReference>
<reference evidence="4 5" key="1">
    <citation type="submission" date="2021-02" db="EMBL/GenBank/DDBJ databases">
        <title>Genome assembly of Pseudopithomyces chartarum.</title>
        <authorList>
            <person name="Jauregui R."/>
            <person name="Singh J."/>
            <person name="Voisey C."/>
        </authorList>
    </citation>
    <scope>NUCLEOTIDE SEQUENCE [LARGE SCALE GENOMIC DNA]</scope>
    <source>
        <strain evidence="4 5">AGR01</strain>
    </source>
</reference>
<evidence type="ECO:0008006" key="6">
    <source>
        <dbReference type="Google" id="ProtNLM"/>
    </source>
</evidence>
<dbReference type="Pfam" id="PF16335">
    <property type="entry name" value="GtaA_6_Hairpin"/>
    <property type="match status" value="3"/>
</dbReference>
<gene>
    <name evidence="4" type="ORF">GRF29_216g431798</name>
</gene>
<evidence type="ECO:0000313" key="5">
    <source>
        <dbReference type="Proteomes" id="UP001280581"/>
    </source>
</evidence>
<dbReference type="AlphaFoldDB" id="A0AAN6LPM9"/>
<feature type="domain" description="Glutaminase A central" evidence="2">
    <location>
        <begin position="597"/>
        <end position="687"/>
    </location>
</feature>
<protein>
    <recommendedName>
        <fullName evidence="6">Glutaminase A</fullName>
    </recommendedName>
</protein>
<sequence length="758" mass="84305">MHFSTVSAALLASVASASTLTPPVLPLIVRNPYLSTWLGNARDEPWTKWPMFWYGTELGFSVIAQVPDTNEAFPLLGRPQDSLNSHEKDYVARKKGYSISYPKYKGAQYDATTTNLTYALPAPDENGNDLNITLSFLSPITPTSTLRQSLPVAYVTVYVEGDFDVNIYIDVNGQWVSGYPDAEIEWALSQQKTGDDDVEGLKTWIVGKTNEITFGEYNDHSEWGQLHFTAPDDAQHQSGHAEELRQRFAKTGTLQDENDENAPRKINDTEPVFAFSKSFKLGNTDGPRRASVLFTISHVQREVTQFASAVGLTRMRPLWLHWFQTEEELIRFHYLDFSHATSLSANYSEQLQIDAHAFGGDSYVDIVALSARQALGATSFSGTPEDPKLFLKEISSNGNSQTVDVIFPSFPFFLYTQPRWAAYLLEPLLEHQLAYLYPNNYSMHDLGTHFPNMTGHADGKDEYMPVEECGDMLIMALSLVNAMTHESASSAQSMWSTTGHEDTSNVEADHLFPLTNLGTHNAISYIDPSFGGSHKGRAQAKKWVNRSYRLWKQWVAYLDEFARDPENQRKPISPSLHQTPPSNMPSLLPIPSNTPPVSTDDFAGWLPLQTNLALKGILGIKAFAHLALLTSHTLDASLHFTTATSYLAHWLDRGMSPDGSRAKLSYAWNGSWTTLYSLYSDAALGFHPSVASPCSASFGEGEDEGEEDFVPHGIYTAQSTWYASSLQTYGLPLDSRHLYAKSDWEMFAAAVAGEEDAA</sequence>
<organism evidence="4 5">
    <name type="scientific">Pseudopithomyces chartarum</name>
    <dbReference type="NCBI Taxonomy" id="1892770"/>
    <lineage>
        <taxon>Eukaryota</taxon>
        <taxon>Fungi</taxon>
        <taxon>Dikarya</taxon>
        <taxon>Ascomycota</taxon>
        <taxon>Pezizomycotina</taxon>
        <taxon>Dothideomycetes</taxon>
        <taxon>Pleosporomycetidae</taxon>
        <taxon>Pleosporales</taxon>
        <taxon>Massarineae</taxon>
        <taxon>Didymosphaeriaceae</taxon>
        <taxon>Pseudopithomyces</taxon>
    </lineage>
</organism>